<dbReference type="GO" id="GO:0015929">
    <property type="term" value="F:hexosaminidase activity"/>
    <property type="evidence" value="ECO:0007669"/>
    <property type="project" value="UniProtKB-ARBA"/>
</dbReference>
<keyword evidence="1 3" id="KW-0378">Hydrolase</keyword>
<reference evidence="7 8" key="1">
    <citation type="submission" date="2018-07" db="EMBL/GenBank/DDBJ databases">
        <title>Draft genome of the type strain Streptomyces armeniacus ATCC 15676.</title>
        <authorList>
            <person name="Labana P."/>
            <person name="Gosse J.T."/>
            <person name="Boddy C.N."/>
        </authorList>
    </citation>
    <scope>NUCLEOTIDE SEQUENCE [LARGE SCALE GENOMIC DNA]</scope>
    <source>
        <strain evidence="7 8">ATCC 15676</strain>
    </source>
</reference>
<evidence type="ECO:0000256" key="2">
    <source>
        <dbReference type="ARBA" id="ARBA00023295"/>
    </source>
</evidence>
<dbReference type="Gene3D" id="3.30.379.10">
    <property type="entry name" value="Chitobiase/beta-hexosaminidase domain 2-like"/>
    <property type="match status" value="1"/>
</dbReference>
<name>A0A345XIH4_9ACTN</name>
<dbReference type="SUPFAM" id="SSF140657">
    <property type="entry name" value="Hyaluronidase post-catalytic domain-like"/>
    <property type="match status" value="1"/>
</dbReference>
<dbReference type="InterPro" id="IPR029018">
    <property type="entry name" value="Hex-like_dom2"/>
</dbReference>
<proteinExistence type="inferred from homology"/>
<evidence type="ECO:0000313" key="8">
    <source>
        <dbReference type="Proteomes" id="UP000254425"/>
    </source>
</evidence>
<dbReference type="PANTHER" id="PTHR13170">
    <property type="entry name" value="O-GLCNACASE"/>
    <property type="match status" value="1"/>
</dbReference>
<dbReference type="Pfam" id="PF02838">
    <property type="entry name" value="Glyco_hydro_20b"/>
    <property type="match status" value="1"/>
</dbReference>
<sequence length="997" mass="105326">MRPFSAAAPQPPQPRGRARLPAAGLAAVLGLGLLPSATSATAATTADGPAADAPAGAGPAASGGEQAALPSITPRPQSVQRRGDGVPLPARARVVAADGTDRAARAAVTAALRAADVEVETAPAGATEAAPSGAAGTPVLTVYVGGPQQGAASVRALRELGAKSPSGLPSGGYVLASGKAASAPDTAVVGDSVRGSARVVLSGADADGTYYAAQTFRQLLESARAEGGRPARAEGGDDAPVLPALTVRDWPRMQWRGAIEGFYGDPWTQRDRLRQLDFYGAHKMNTYVYAPKDDPYHREKWREPYPADRLDDLRALNRRAQARHVDMVYSISPGLDVCYSDPDDLAALRAKSEAVWDLGVRTFGLFFDDIAGELNCARDKERFGDDADPLAAAQAHLLNAYQKEFLDAREGAGRLLTVPTEYSGTDTSTYRERFAELTHDDVVMYWTGPEVVSDTITDADADAAADVFRHDLILWDNYPVNDYLPRQLYLGPLAGRSPELTRHGIVGLTANPMPQAEPSKIALSTVGDYAWNPGGYRSEPSWRAALRDVGGQAHEALRAFAGNTRSSDLDPTESPRLAALIEDFWTERRKGGGAASAAGTRESGGAAEALVAEFTAMERAQGELTRHMGNPSFTRQAKPWLTKLHRYGAAGAAATRALAAQTDGDAGRAWREWTASVKAAESADEVYESMTNGVVPRFLADATKAQRVVTAQGPERAPAESDVPLTARVRSGDVAVDRVEFHAGPRKLGADTTAPYELTWKSAPVGRHMVTARAVADDGSTVTSAASPLTVGDPSPVLLLVGDDVPVPEGEELSAGDAAVRDRLEYLGHPVVVAQGEDTGPEDAKGKAGVVISSSLPSSAVEEKFRDAAVPVVTWEAQILDDMGMASEPGETFRVSRLRIADPESPLAAGLDGDVDVYRGEDRIRWGTPARTAETAAVTADEDEYATVFGYRKGDRMVDTTAPAARVALFLGDDAIAPGVTTDEGLRLFDAAVRWAL</sequence>
<gene>
    <name evidence="7" type="ORF">DVA86_01050</name>
</gene>
<feature type="chain" id="PRO_5016575383" description="GH84 domain-containing protein" evidence="5">
    <location>
        <begin position="43"/>
        <end position="997"/>
    </location>
</feature>
<evidence type="ECO:0000256" key="5">
    <source>
        <dbReference type="SAM" id="SignalP"/>
    </source>
</evidence>
<dbReference type="InterPro" id="IPR011496">
    <property type="entry name" value="O-GlcNAcase_cat"/>
</dbReference>
<evidence type="ECO:0000256" key="1">
    <source>
        <dbReference type="ARBA" id="ARBA00022801"/>
    </source>
</evidence>
<feature type="compositionally biased region" description="Low complexity" evidence="4">
    <location>
        <begin position="41"/>
        <end position="64"/>
    </location>
</feature>
<feature type="active site" description="Proton donor" evidence="3">
    <location>
        <position position="369"/>
    </location>
</feature>
<dbReference type="Gene3D" id="3.20.20.80">
    <property type="entry name" value="Glycosidases"/>
    <property type="match status" value="1"/>
</dbReference>
<feature type="region of interest" description="Disordered" evidence="4">
    <location>
        <begin position="1"/>
        <end position="20"/>
    </location>
</feature>
<dbReference type="SUPFAM" id="SSF51445">
    <property type="entry name" value="(Trans)glycosidases"/>
    <property type="match status" value="1"/>
</dbReference>
<keyword evidence="8" id="KW-1185">Reference proteome</keyword>
<dbReference type="EMBL" id="CP031320">
    <property type="protein sequence ID" value="AXK31440.1"/>
    <property type="molecule type" value="Genomic_DNA"/>
</dbReference>
<dbReference type="PANTHER" id="PTHR13170:SF16">
    <property type="entry name" value="PROTEIN O-GLCNACASE"/>
    <property type="match status" value="1"/>
</dbReference>
<dbReference type="Gene3D" id="1.20.58.460">
    <property type="entry name" value="Hyaluronidase post-catalytic domain-like"/>
    <property type="match status" value="1"/>
</dbReference>
<feature type="domain" description="GH84" evidence="6">
    <location>
        <begin position="254"/>
        <end position="534"/>
    </location>
</feature>
<dbReference type="InterPro" id="IPR051822">
    <property type="entry name" value="Glycosyl_Hydrolase_84"/>
</dbReference>
<evidence type="ECO:0000259" key="6">
    <source>
        <dbReference type="PROSITE" id="PS52009"/>
    </source>
</evidence>
<dbReference type="Proteomes" id="UP000254425">
    <property type="component" value="Chromosome"/>
</dbReference>
<keyword evidence="5" id="KW-0732">Signal</keyword>
<dbReference type="InterPro" id="IPR017853">
    <property type="entry name" value="GH"/>
</dbReference>
<protein>
    <recommendedName>
        <fullName evidence="6">GH84 domain-containing protein</fullName>
    </recommendedName>
</protein>
<comment type="similarity">
    <text evidence="3">Belongs to the glycosyl hydrolase 84 family.</text>
</comment>
<evidence type="ECO:0000256" key="3">
    <source>
        <dbReference type="PROSITE-ProRule" id="PRU01353"/>
    </source>
</evidence>
<dbReference type="KEGG" id="sarm:DVA86_01050"/>
<dbReference type="RefSeq" id="WP_208874956.1">
    <property type="nucleotide sequence ID" value="NZ_CP031320.1"/>
</dbReference>
<dbReference type="InterPro" id="IPR015882">
    <property type="entry name" value="HEX_bac_N"/>
</dbReference>
<dbReference type="SUPFAM" id="SSF55545">
    <property type="entry name" value="beta-N-acetylhexosaminidase-like domain"/>
    <property type="match status" value="1"/>
</dbReference>
<dbReference type="AlphaFoldDB" id="A0A345XIH4"/>
<dbReference type="InterPro" id="IPR013783">
    <property type="entry name" value="Ig-like_fold"/>
</dbReference>
<dbReference type="PROSITE" id="PS52009">
    <property type="entry name" value="GH84"/>
    <property type="match status" value="1"/>
</dbReference>
<dbReference type="Pfam" id="PF21774">
    <property type="entry name" value="NagJ_C"/>
    <property type="match status" value="1"/>
</dbReference>
<keyword evidence="2 3" id="KW-0326">Glycosidase</keyword>
<evidence type="ECO:0000256" key="4">
    <source>
        <dbReference type="SAM" id="MobiDB-lite"/>
    </source>
</evidence>
<feature type="signal peptide" evidence="5">
    <location>
        <begin position="1"/>
        <end position="42"/>
    </location>
</feature>
<dbReference type="Pfam" id="PF17957">
    <property type="entry name" value="Big_7"/>
    <property type="match status" value="1"/>
</dbReference>
<feature type="region of interest" description="Disordered" evidence="4">
    <location>
        <begin position="41"/>
        <end position="87"/>
    </location>
</feature>
<accession>A0A345XIH4</accession>
<dbReference type="Pfam" id="PF07555">
    <property type="entry name" value="NAGidase"/>
    <property type="match status" value="1"/>
</dbReference>
<dbReference type="GO" id="GO:0005975">
    <property type="term" value="P:carbohydrate metabolic process"/>
    <property type="evidence" value="ECO:0007669"/>
    <property type="project" value="UniProtKB-ARBA"/>
</dbReference>
<organism evidence="7 8">
    <name type="scientific">Streptomyces armeniacus</name>
    <dbReference type="NCBI Taxonomy" id="83291"/>
    <lineage>
        <taxon>Bacteria</taxon>
        <taxon>Bacillati</taxon>
        <taxon>Actinomycetota</taxon>
        <taxon>Actinomycetes</taxon>
        <taxon>Kitasatosporales</taxon>
        <taxon>Streptomycetaceae</taxon>
        <taxon>Streptomyces</taxon>
    </lineage>
</organism>
<evidence type="ECO:0000313" key="7">
    <source>
        <dbReference type="EMBL" id="AXK31440.1"/>
    </source>
</evidence>
<dbReference type="Gene3D" id="2.60.40.10">
    <property type="entry name" value="Immunoglobulins"/>
    <property type="match status" value="1"/>
</dbReference>
<dbReference type="GO" id="GO:1901135">
    <property type="term" value="P:carbohydrate derivative metabolic process"/>
    <property type="evidence" value="ECO:0007669"/>
    <property type="project" value="UniProtKB-ARBA"/>
</dbReference>
<dbReference type="InterPro" id="IPR049019">
    <property type="entry name" value="NagJ-like_helical"/>
</dbReference>